<dbReference type="RefSeq" id="WP_198443548.1">
    <property type="nucleotide sequence ID" value="NZ_CBCSHE010000006.1"/>
</dbReference>
<sequence length="145" mass="16308">MNFETEFFCILKEQSDILDSMLAAQAELRNCVRTRVWSGLEEKITAVSNLGHRFSQLDERREALLLADKKLVNADGARALVSSVRSKLSRSKIENDALSEYIRITREFISGVLDHCVPQRSNTLYTSSGTIRKPTSPSVVVNVTF</sequence>
<dbReference type="AlphaFoldDB" id="A0A7T3RF88"/>
<dbReference type="Proteomes" id="UP000595224">
    <property type="component" value="Chromosome"/>
</dbReference>
<dbReference type="KEGG" id="tper:IWA51_05710"/>
<gene>
    <name evidence="1" type="ORF">IWA51_05710</name>
</gene>
<accession>A0A7T3RF88</accession>
<evidence type="ECO:0000313" key="1">
    <source>
        <dbReference type="EMBL" id="QQA02071.1"/>
    </source>
</evidence>
<proteinExistence type="predicted"/>
<keyword evidence="2" id="KW-1185">Reference proteome</keyword>
<organism evidence="1 2">
    <name type="scientific">Treponema peruense</name>
    <dbReference type="NCBI Taxonomy" id="2787628"/>
    <lineage>
        <taxon>Bacteria</taxon>
        <taxon>Pseudomonadati</taxon>
        <taxon>Spirochaetota</taxon>
        <taxon>Spirochaetia</taxon>
        <taxon>Spirochaetales</taxon>
        <taxon>Treponemataceae</taxon>
        <taxon>Treponema</taxon>
    </lineage>
</organism>
<name>A0A7T3RF88_9SPIR</name>
<reference evidence="1 2" key="1">
    <citation type="submission" date="2020-11" db="EMBL/GenBank/DDBJ databases">
        <title>Treponema Peruensis nv. sp., first commensal Treponema isolated from human feces.</title>
        <authorList>
            <person name="Belkhou C."/>
            <person name="Raes J."/>
        </authorList>
    </citation>
    <scope>NUCLEOTIDE SEQUENCE [LARGE SCALE GENOMIC DNA]</scope>
    <source>
        <strain evidence="1 2">RCC2812</strain>
    </source>
</reference>
<protein>
    <recommendedName>
        <fullName evidence="3">FlgN protein</fullName>
    </recommendedName>
</protein>
<evidence type="ECO:0008006" key="3">
    <source>
        <dbReference type="Google" id="ProtNLM"/>
    </source>
</evidence>
<evidence type="ECO:0000313" key="2">
    <source>
        <dbReference type="Proteomes" id="UP000595224"/>
    </source>
</evidence>
<dbReference type="EMBL" id="CP064936">
    <property type="protein sequence ID" value="QQA02071.1"/>
    <property type="molecule type" value="Genomic_DNA"/>
</dbReference>